<feature type="region of interest" description="Disordered" evidence="1">
    <location>
        <begin position="452"/>
        <end position="484"/>
    </location>
</feature>
<organism evidence="2 3">
    <name type="scientific">Rhizocola hellebori</name>
    <dbReference type="NCBI Taxonomy" id="1392758"/>
    <lineage>
        <taxon>Bacteria</taxon>
        <taxon>Bacillati</taxon>
        <taxon>Actinomycetota</taxon>
        <taxon>Actinomycetes</taxon>
        <taxon>Micromonosporales</taxon>
        <taxon>Micromonosporaceae</taxon>
        <taxon>Rhizocola</taxon>
    </lineage>
</organism>
<gene>
    <name evidence="2" type="ORF">Rhe02_54770</name>
</gene>
<dbReference type="RefSeq" id="WP_203911200.1">
    <property type="nucleotide sequence ID" value="NZ_BONY01000036.1"/>
</dbReference>
<evidence type="ECO:0000313" key="3">
    <source>
        <dbReference type="Proteomes" id="UP000612899"/>
    </source>
</evidence>
<keyword evidence="3" id="KW-1185">Reference proteome</keyword>
<dbReference type="InterPro" id="IPR006944">
    <property type="entry name" value="Phage/GTA_portal"/>
</dbReference>
<dbReference type="AlphaFoldDB" id="A0A8J3QBA5"/>
<name>A0A8J3QBA5_9ACTN</name>
<proteinExistence type="predicted"/>
<evidence type="ECO:0000313" key="2">
    <source>
        <dbReference type="EMBL" id="GIH07410.1"/>
    </source>
</evidence>
<accession>A0A8J3QBA5</accession>
<dbReference type="EMBL" id="BONY01000036">
    <property type="protein sequence ID" value="GIH07410.1"/>
    <property type="molecule type" value="Genomic_DNA"/>
</dbReference>
<dbReference type="Pfam" id="PF04860">
    <property type="entry name" value="Phage_portal"/>
    <property type="match status" value="1"/>
</dbReference>
<comment type="caution">
    <text evidence="2">The sequence shown here is derived from an EMBL/GenBank/DDBJ whole genome shotgun (WGS) entry which is preliminary data.</text>
</comment>
<dbReference type="Proteomes" id="UP000612899">
    <property type="component" value="Unassembled WGS sequence"/>
</dbReference>
<protein>
    <recommendedName>
        <fullName evidence="4">Phage portal protein</fullName>
    </recommendedName>
</protein>
<evidence type="ECO:0000256" key="1">
    <source>
        <dbReference type="SAM" id="MobiDB-lite"/>
    </source>
</evidence>
<reference evidence="2" key="1">
    <citation type="submission" date="2021-01" db="EMBL/GenBank/DDBJ databases">
        <title>Whole genome shotgun sequence of Rhizocola hellebori NBRC 109834.</title>
        <authorList>
            <person name="Komaki H."/>
            <person name="Tamura T."/>
        </authorList>
    </citation>
    <scope>NUCLEOTIDE SEQUENCE</scope>
    <source>
        <strain evidence="2">NBRC 109834</strain>
    </source>
</reference>
<evidence type="ECO:0008006" key="4">
    <source>
        <dbReference type="Google" id="ProtNLM"/>
    </source>
</evidence>
<sequence length="484" mass="53012">MDLLGRIAAKRNQLTGGQRPRGAARKSFTEPLSWALDEMRLPWLGSTPLDGRKEGIENDFEAYIRRAYKANGIIFACITTRQQVFSQARFQWREFTKGRPGDLFGNEELSILERPWPSGTTGELLARMEVVASLAGNFYATVVDDDGRFGKAATGEGRRIAYLRPDWVTIIIGSPNDNPYDARAKVIGYEFQPRTVTGVRSGQPLFLLPNQVCAYQPIPDPEARFRGMSWLTPVLREIQADNAATSHKDAFLKNSARPGLAIKMDKDTSTEAFKEFVEIFKANHQGWQNHFGTLFLAGGADVTPITMNFQELDLANVQAKTENRIAVAAGVPAAILGISEGLQGSTLNAGNFTAAKRLFAETTIADLWAKACPSLQTLLTPPSPGAELWYDARQIPFLRDDAKDAASIQQMEATTIKSLNETGYEPDSVVAAVINKDWRLLKHSGRFSVQLRAPGEGEEAAGQPTLPAADPSTTLALPSGPDEE</sequence>